<organism evidence="1 2">
    <name type="scientific">Sporosarcina aquimarina</name>
    <dbReference type="NCBI Taxonomy" id="114975"/>
    <lineage>
        <taxon>Bacteria</taxon>
        <taxon>Bacillati</taxon>
        <taxon>Bacillota</taxon>
        <taxon>Bacilli</taxon>
        <taxon>Bacillales</taxon>
        <taxon>Caryophanaceae</taxon>
        <taxon>Sporosarcina</taxon>
    </lineage>
</organism>
<proteinExistence type="predicted"/>
<name>A0ABU4FYP8_9BACL</name>
<dbReference type="RefSeq" id="WP_317935410.1">
    <property type="nucleotide sequence ID" value="NZ_JAUBDH010000004.1"/>
</dbReference>
<reference evidence="1 2" key="1">
    <citation type="submission" date="2023-06" db="EMBL/GenBank/DDBJ databases">
        <title>Sporosarcina sp. nov., isolated from Korean traditional fermented seafood 'Jeotgal'.</title>
        <authorList>
            <person name="Yang A.-I."/>
            <person name="Shin N.-R."/>
        </authorList>
    </citation>
    <scope>NUCLEOTIDE SEQUENCE [LARGE SCALE GENOMIC DNA]</scope>
    <source>
        <strain evidence="1 2">KCTC3840</strain>
    </source>
</reference>
<sequence>MERPSAEGTILQAEGYEQNIPLLLTRQPAGRVHSVFQNGVNIRMGKKLFFIGTTKNGQLPFGIHLAQNQLQELLEVIK</sequence>
<comment type="caution">
    <text evidence="1">The sequence shown here is derived from an EMBL/GenBank/DDBJ whole genome shotgun (WGS) entry which is preliminary data.</text>
</comment>
<accession>A0ABU4FYP8</accession>
<dbReference type="Proteomes" id="UP001280629">
    <property type="component" value="Unassembled WGS sequence"/>
</dbReference>
<protein>
    <submittedName>
        <fullName evidence="1">Uncharacterized protein</fullName>
    </submittedName>
</protein>
<dbReference type="EMBL" id="JAUBDH010000004">
    <property type="protein sequence ID" value="MDW0109850.1"/>
    <property type="molecule type" value="Genomic_DNA"/>
</dbReference>
<gene>
    <name evidence="1" type="ORF">QT716_07235</name>
</gene>
<evidence type="ECO:0000313" key="1">
    <source>
        <dbReference type="EMBL" id="MDW0109850.1"/>
    </source>
</evidence>
<evidence type="ECO:0000313" key="2">
    <source>
        <dbReference type="Proteomes" id="UP001280629"/>
    </source>
</evidence>
<keyword evidence="2" id="KW-1185">Reference proteome</keyword>